<dbReference type="InterPro" id="IPR020626">
    <property type="entry name" value="Asp_DH_prok"/>
</dbReference>
<reference evidence="9 10" key="1">
    <citation type="submission" date="2022-07" db="EMBL/GenBank/DDBJ databases">
        <authorList>
            <person name="Li W.-J."/>
            <person name="Deng Q.-Q."/>
        </authorList>
    </citation>
    <scope>NUCLEOTIDE SEQUENCE [LARGE SCALE GENOMIC DNA]</scope>
    <source>
        <strain evidence="9 10">SYSU M60028</strain>
    </source>
</reference>
<feature type="active site" evidence="6">
    <location>
        <position position="223"/>
    </location>
</feature>
<feature type="binding site" evidence="6">
    <location>
        <position position="125"/>
    </location>
    <ligand>
        <name>NAD(+)</name>
        <dbReference type="ChEBI" id="CHEBI:57540"/>
    </ligand>
</feature>
<keyword evidence="2 6" id="KW-0662">Pyridine nucleotide biosynthesis</keyword>
<dbReference type="InterPro" id="IPR036291">
    <property type="entry name" value="NAD(P)-bd_dom_sf"/>
</dbReference>
<evidence type="ECO:0000256" key="1">
    <source>
        <dbReference type="ARBA" id="ARBA00008331"/>
    </source>
</evidence>
<evidence type="ECO:0000256" key="5">
    <source>
        <dbReference type="ARBA" id="ARBA00023027"/>
    </source>
</evidence>
<dbReference type="RefSeq" id="WP_254738468.1">
    <property type="nucleotide sequence ID" value="NZ_JANCLU010000002.1"/>
</dbReference>
<keyword evidence="4 6" id="KW-0560">Oxidoreductase</keyword>
<dbReference type="InterPro" id="IPR002811">
    <property type="entry name" value="Asp_DH"/>
</dbReference>
<comment type="miscellaneous">
    <text evidence="6">The iminoaspartate product is unstable in aqueous solution and can decompose to oxaloacetate and ammonia.</text>
</comment>
<evidence type="ECO:0000256" key="6">
    <source>
        <dbReference type="HAMAP-Rule" id="MF_01265"/>
    </source>
</evidence>
<dbReference type="HAMAP" id="MF_01265">
    <property type="entry name" value="NadX"/>
    <property type="match status" value="1"/>
</dbReference>
<dbReference type="PANTHER" id="PTHR31873:SF6">
    <property type="entry name" value="ASPARTATE DEHYDROGENASE DOMAIN-CONTAINING PROTEIN"/>
    <property type="match status" value="1"/>
</dbReference>
<comment type="caution">
    <text evidence="9">The sequence shown here is derived from an EMBL/GenBank/DDBJ whole genome shotgun (WGS) entry which is preliminary data.</text>
</comment>
<comment type="catalytic activity">
    <reaction evidence="6">
        <text>L-aspartate + NAD(+) + H2O = oxaloacetate + NH4(+) + NADH + H(+)</text>
        <dbReference type="Rhea" id="RHEA:11788"/>
        <dbReference type="ChEBI" id="CHEBI:15377"/>
        <dbReference type="ChEBI" id="CHEBI:15378"/>
        <dbReference type="ChEBI" id="CHEBI:16452"/>
        <dbReference type="ChEBI" id="CHEBI:28938"/>
        <dbReference type="ChEBI" id="CHEBI:29991"/>
        <dbReference type="ChEBI" id="CHEBI:57540"/>
        <dbReference type="ChEBI" id="CHEBI:57945"/>
        <dbReference type="EC" id="1.4.1.21"/>
    </reaction>
</comment>
<evidence type="ECO:0000259" key="8">
    <source>
        <dbReference type="Pfam" id="PF03447"/>
    </source>
</evidence>
<dbReference type="NCBIfam" id="NF009828">
    <property type="entry name" value="PRK13303.1-3"/>
    <property type="match status" value="1"/>
</dbReference>
<proteinExistence type="inferred from homology"/>
<sequence length="271" mass="27657">MTGVGVLGHGALGHAIAQALGSGQVPGARLVGIAGRRLSDDLECLARACDCAALDAPSALPALGARLIVEAAGASAVREHALPLLEAGCDVILMSTGALGDAALLARLKDAATAHGRKIYLPSGAIAGLDGIRAAMEAGVETVRITTRKHPRALAGSPYLDEHPLDLAGLAEARVIFEGSARDAIAGFPSNVNVSLTLATLVGSPDRVQVRIIADPHAEMTQHRIEVTAASGTMAIDVANQPSPLNPRSSWLAALSAIAMVRQLVAPIWIG</sequence>
<dbReference type="PANTHER" id="PTHR31873">
    <property type="entry name" value="L-ASPARTATE DEHYDROGENASE-RELATED"/>
    <property type="match status" value="1"/>
</dbReference>
<dbReference type="Gene3D" id="3.40.50.720">
    <property type="entry name" value="NAD(P)-binding Rossmann-like Domain"/>
    <property type="match status" value="1"/>
</dbReference>
<dbReference type="InterPro" id="IPR005106">
    <property type="entry name" value="Asp/hSer_DH_NAD-bd"/>
</dbReference>
<comment type="similarity">
    <text evidence="1 6">Belongs to the L-aspartate dehydrogenase family.</text>
</comment>
<organism evidence="9 10">
    <name type="scientific">Alsobacter ponti</name>
    <dbReference type="NCBI Taxonomy" id="2962936"/>
    <lineage>
        <taxon>Bacteria</taxon>
        <taxon>Pseudomonadati</taxon>
        <taxon>Pseudomonadota</taxon>
        <taxon>Alphaproteobacteria</taxon>
        <taxon>Hyphomicrobiales</taxon>
        <taxon>Alsobacteraceae</taxon>
        <taxon>Alsobacter</taxon>
    </lineage>
</organism>
<comment type="catalytic activity">
    <reaction evidence="6">
        <text>L-aspartate + NADP(+) + H2O = oxaloacetate + NH4(+) + NADPH + H(+)</text>
        <dbReference type="Rhea" id="RHEA:11784"/>
        <dbReference type="ChEBI" id="CHEBI:15377"/>
        <dbReference type="ChEBI" id="CHEBI:15378"/>
        <dbReference type="ChEBI" id="CHEBI:16452"/>
        <dbReference type="ChEBI" id="CHEBI:28938"/>
        <dbReference type="ChEBI" id="CHEBI:29991"/>
        <dbReference type="ChEBI" id="CHEBI:57783"/>
        <dbReference type="ChEBI" id="CHEBI:58349"/>
        <dbReference type="EC" id="1.4.1.21"/>
    </reaction>
</comment>
<dbReference type="EC" id="1.4.1.21" evidence="6"/>
<dbReference type="Pfam" id="PF01958">
    <property type="entry name" value="Asp_DH_C"/>
    <property type="match status" value="1"/>
</dbReference>
<keyword evidence="5 6" id="KW-0520">NAD</keyword>
<gene>
    <name evidence="6" type="primary">nadX</name>
    <name evidence="9" type="ORF">NK718_02950</name>
</gene>
<dbReference type="SUPFAM" id="SSF51735">
    <property type="entry name" value="NAD(P)-binding Rossmann-fold domains"/>
    <property type="match status" value="1"/>
</dbReference>
<evidence type="ECO:0000256" key="2">
    <source>
        <dbReference type="ARBA" id="ARBA00022642"/>
    </source>
</evidence>
<dbReference type="Gene3D" id="3.30.360.10">
    <property type="entry name" value="Dihydrodipicolinate Reductase, domain 2"/>
    <property type="match status" value="1"/>
</dbReference>
<dbReference type="Pfam" id="PF03447">
    <property type="entry name" value="NAD_binding_3"/>
    <property type="match status" value="1"/>
</dbReference>
<evidence type="ECO:0000256" key="3">
    <source>
        <dbReference type="ARBA" id="ARBA00022857"/>
    </source>
</evidence>
<keyword evidence="10" id="KW-1185">Reference proteome</keyword>
<feature type="domain" description="Aspartate dehydrogenase" evidence="7">
    <location>
        <begin position="171"/>
        <end position="258"/>
    </location>
</feature>
<name>A0ABT1L940_9HYPH</name>
<evidence type="ECO:0000256" key="4">
    <source>
        <dbReference type="ARBA" id="ARBA00023002"/>
    </source>
</evidence>
<protein>
    <recommendedName>
        <fullName evidence="6">L-aspartate dehydrogenase</fullName>
        <ecNumber evidence="6">1.4.1.21</ecNumber>
    </recommendedName>
</protein>
<dbReference type="InterPro" id="IPR011182">
    <property type="entry name" value="L-Asp_DH"/>
</dbReference>
<dbReference type="Proteomes" id="UP001205890">
    <property type="component" value="Unassembled WGS sequence"/>
</dbReference>
<evidence type="ECO:0000313" key="10">
    <source>
        <dbReference type="Proteomes" id="UP001205890"/>
    </source>
</evidence>
<feature type="domain" description="Aspartate/homoserine dehydrogenase NAD-binding" evidence="8">
    <location>
        <begin position="8"/>
        <end position="122"/>
    </location>
</feature>
<dbReference type="EMBL" id="JANCLU010000002">
    <property type="protein sequence ID" value="MCP8937461.1"/>
    <property type="molecule type" value="Genomic_DNA"/>
</dbReference>
<dbReference type="GO" id="GO:0033735">
    <property type="term" value="F:aspartate dehydrogenase [NAD(P)+] activity"/>
    <property type="evidence" value="ECO:0007669"/>
    <property type="project" value="UniProtKB-EC"/>
</dbReference>
<dbReference type="PIRSF" id="PIRSF005227">
    <property type="entry name" value="Asp_dh_NAD_syn"/>
    <property type="match status" value="1"/>
</dbReference>
<evidence type="ECO:0000313" key="9">
    <source>
        <dbReference type="EMBL" id="MCP8937461.1"/>
    </source>
</evidence>
<comment type="function">
    <text evidence="6">Specifically catalyzes the NAD or NADP-dependent dehydrogenation of L-aspartate to iminoaspartate.</text>
</comment>
<evidence type="ECO:0000259" key="7">
    <source>
        <dbReference type="Pfam" id="PF01958"/>
    </source>
</evidence>
<comment type="pathway">
    <text evidence="6">Cofactor biosynthesis; NAD(+) biosynthesis; iminoaspartate from L-aspartate (dehydrogenase route): step 1/1.</text>
</comment>
<keyword evidence="3 6" id="KW-0521">NADP</keyword>
<feature type="binding site" evidence="6">
    <location>
        <position position="193"/>
    </location>
    <ligand>
        <name>NAD(+)</name>
        <dbReference type="ChEBI" id="CHEBI:57540"/>
    </ligand>
</feature>
<accession>A0ABT1L940</accession>
<dbReference type="SUPFAM" id="SSF55347">
    <property type="entry name" value="Glyceraldehyde-3-phosphate dehydrogenase-like, C-terminal domain"/>
    <property type="match status" value="1"/>
</dbReference>